<dbReference type="Pfam" id="PF00912">
    <property type="entry name" value="Transgly"/>
    <property type="match status" value="1"/>
</dbReference>
<dbReference type="InterPro" id="IPR036950">
    <property type="entry name" value="PBP_transglycosylase"/>
</dbReference>
<dbReference type="InterPro" id="IPR050396">
    <property type="entry name" value="Glycosyltr_51/Transpeptidase"/>
</dbReference>
<reference evidence="8" key="1">
    <citation type="journal article" date="2019" name="Int. J. Syst. Evol. Microbiol.">
        <title>The Global Catalogue of Microorganisms (GCM) 10K type strain sequencing project: providing services to taxonomists for standard genome sequencing and annotation.</title>
        <authorList>
            <consortium name="The Broad Institute Genomics Platform"/>
            <consortium name="The Broad Institute Genome Sequencing Center for Infectious Disease"/>
            <person name="Wu L."/>
            <person name="Ma J."/>
        </authorList>
    </citation>
    <scope>NUCLEOTIDE SEQUENCE [LARGE SCALE GENOMIC DNA]</scope>
    <source>
        <strain evidence="8">CCUG 54939</strain>
    </source>
</reference>
<keyword evidence="5" id="KW-1133">Transmembrane helix</keyword>
<feature type="domain" description="Glycosyl transferase family 51" evidence="6">
    <location>
        <begin position="172"/>
        <end position="359"/>
    </location>
</feature>
<dbReference type="InterPro" id="IPR012338">
    <property type="entry name" value="Beta-lactam/transpept-like"/>
</dbReference>
<evidence type="ECO:0000256" key="3">
    <source>
        <dbReference type="ARBA" id="ARBA00022679"/>
    </source>
</evidence>
<comment type="caution">
    <text evidence="7">The sequence shown here is derived from an EMBL/GenBank/DDBJ whole genome shotgun (WGS) entry which is preliminary data.</text>
</comment>
<feature type="transmembrane region" description="Helical" evidence="5">
    <location>
        <begin position="47"/>
        <end position="65"/>
    </location>
</feature>
<protein>
    <submittedName>
        <fullName evidence="7">Transglycosylase domain-containing protein</fullName>
    </submittedName>
</protein>
<dbReference type="Gene3D" id="1.10.3810.10">
    <property type="entry name" value="Biosynthetic peptidoglycan transglycosylase-like"/>
    <property type="match status" value="1"/>
</dbReference>
<dbReference type="EMBL" id="JBHSAF010000001">
    <property type="protein sequence ID" value="MFC3912475.1"/>
    <property type="molecule type" value="Genomic_DNA"/>
</dbReference>
<proteinExistence type="predicted"/>
<evidence type="ECO:0000313" key="8">
    <source>
        <dbReference type="Proteomes" id="UP001595692"/>
    </source>
</evidence>
<keyword evidence="5" id="KW-0472">Membrane</keyword>
<keyword evidence="5" id="KW-0812">Transmembrane</keyword>
<evidence type="ECO:0000313" key="7">
    <source>
        <dbReference type="EMBL" id="MFC3912475.1"/>
    </source>
</evidence>
<feature type="region of interest" description="Disordered" evidence="4">
    <location>
        <begin position="1"/>
        <end position="35"/>
    </location>
</feature>
<evidence type="ECO:0000256" key="4">
    <source>
        <dbReference type="SAM" id="MobiDB-lite"/>
    </source>
</evidence>
<organism evidence="7 8">
    <name type="scientific">Pseudaeromonas sharmana</name>
    <dbReference type="NCBI Taxonomy" id="328412"/>
    <lineage>
        <taxon>Bacteria</taxon>
        <taxon>Pseudomonadati</taxon>
        <taxon>Pseudomonadota</taxon>
        <taxon>Gammaproteobacteria</taxon>
        <taxon>Aeromonadales</taxon>
        <taxon>Aeromonadaceae</taxon>
        <taxon>Pseudaeromonas</taxon>
    </lineage>
</organism>
<dbReference type="Gene3D" id="3.40.710.10">
    <property type="entry name" value="DD-peptidase/beta-lactamase superfamily"/>
    <property type="match status" value="1"/>
</dbReference>
<dbReference type="SUPFAM" id="SSF56601">
    <property type="entry name" value="beta-lactamase/transpeptidase-like"/>
    <property type="match status" value="1"/>
</dbReference>
<dbReference type="RefSeq" id="WP_377150582.1">
    <property type="nucleotide sequence ID" value="NZ_JBHSAF010000001.1"/>
</dbReference>
<evidence type="ECO:0000256" key="1">
    <source>
        <dbReference type="ARBA" id="ARBA00004752"/>
    </source>
</evidence>
<dbReference type="InterPro" id="IPR001264">
    <property type="entry name" value="Glyco_trans_51"/>
</dbReference>
<dbReference type="Proteomes" id="UP001595692">
    <property type="component" value="Unassembled WGS sequence"/>
</dbReference>
<evidence type="ECO:0000259" key="6">
    <source>
        <dbReference type="Pfam" id="PF00912"/>
    </source>
</evidence>
<evidence type="ECO:0000256" key="5">
    <source>
        <dbReference type="SAM" id="Phobius"/>
    </source>
</evidence>
<dbReference type="PANTHER" id="PTHR32282">
    <property type="entry name" value="BINDING PROTEIN TRANSPEPTIDASE, PUTATIVE-RELATED"/>
    <property type="match status" value="1"/>
</dbReference>
<feature type="compositionally biased region" description="Low complexity" evidence="4">
    <location>
        <begin position="8"/>
        <end position="30"/>
    </location>
</feature>
<dbReference type="PANTHER" id="PTHR32282:SF24">
    <property type="entry name" value="GLYCOSYL TRANSFERASE FAMILY 51 DOMAIN-CONTAINING PROTEIN"/>
    <property type="match status" value="1"/>
</dbReference>
<keyword evidence="8" id="KW-1185">Reference proteome</keyword>
<sequence length="1062" mass="119308">MDAVDPHASAGATASAPAASAAESTSPPSAKRQPAPVRTRVSWFRRLVRTLLLTLLIVATAALVFEMRTSWLQAHLLTPYARGLTWQLESGPSTRIHFPAAGPYDARMGYAGLPGYIQRLQQRGFDIAAQSHFSPALYQYTQYGLFPPYPEKSQAGLTLYDCRREPIHVSRYPQHQIFEESAIPALALNALLYIENRDLLDNRFPLVNPAVDWPRFFNAALSQASKKFGVQDHGSGGSTLATQMEKFRHSPEGRTSSGEEKLRQMASASIRAYQQGQLTLGARHKLALDYLNSVPLAAAPGYGEVHGLGDGLHVWFAADVADTLALLALPDPQDNAEIRDRQGLALRQVVSLLIAHRRPTFYLLSGRDELASLTDSYLRLLSQEQFISMPLRDAALHAKLTFRNFKTEPAYTRIDGNKARYVTRGRLGQMLGLSLYDLDHLDLAVQSQLDNRLQQQVSDYLRHLADPDFAGQIGLYGERLLSAEKTAEVRYSFTLFERTAQGFVVRVQTDNTDQPFDINDSSKLELGSTAKLRVLTTYLQMVHELHGKYALLSREELRQQEVDPQDNLSRWAIDYLTRAADRSLTLMLDAALDRRYSASPYEGFFTGGGLHTFANFRKEDNNRIPTLRQALQESINLPFIRLLRDEVRYTLYQDPHRRLLLQDDKDPRRQEYLARFADREGKTYLSRFWRKYQGKSAEERLSTLLDGLKLNQSRLAAIYRFLSPQGSPEQLATFIRTYQPQVPLTTTRLDYLYQTYGPGKFSLPDQGYVARVHPLELWLLDYLNHHPDASFADIVHDSSVERQEVYGWLFKSRHRSARDSRIRTMLEIEAFSDIHLRWQQLGYPFDHLVPSLATAIGSSGDRPAALAELMGIILNDGIRQPVRRLSWLHFAADTPYESLLVPAQNQAQRVLPLEVAQALRAALSQVVEAGTARRIAGTFTLPDGTPLKMGGKTGTGDNRIEKVGRYGQIITSKAMNRTATFVFYLGEQHFGTLTAYVEGSSADNFRFTSALPVQVLKGMAPLLMPYLQPPTATPVSGLGCTAQMAQLPRDLTRLPLPPQPAH</sequence>
<accession>A0ABV8CJV7</accession>
<name>A0ABV8CJV7_9GAMM</name>
<evidence type="ECO:0000256" key="2">
    <source>
        <dbReference type="ARBA" id="ARBA00022676"/>
    </source>
</evidence>
<comment type="pathway">
    <text evidence="1">Cell wall biogenesis; peptidoglycan biosynthesis.</text>
</comment>
<keyword evidence="3" id="KW-0808">Transferase</keyword>
<gene>
    <name evidence="7" type="ORF">ACFOSS_03205</name>
</gene>
<keyword evidence="2" id="KW-0328">Glycosyltransferase</keyword>